<reference evidence="1 2" key="1">
    <citation type="submission" date="2016-03" db="EMBL/GenBank/DDBJ databases">
        <title>EvidentialGene: Evidence-directed Construction of Genes on Genomes.</title>
        <authorList>
            <person name="Gilbert D.G."/>
            <person name="Choi J.-H."/>
            <person name="Mockaitis K."/>
            <person name="Colbourne J."/>
            <person name="Pfrender M."/>
        </authorList>
    </citation>
    <scope>NUCLEOTIDE SEQUENCE [LARGE SCALE GENOMIC DNA]</scope>
    <source>
        <strain evidence="1 2">Xinb3</strain>
        <tissue evidence="1">Complete organism</tissue>
    </source>
</reference>
<dbReference type="AlphaFoldDB" id="A0A162CZG1"/>
<keyword evidence="2" id="KW-1185">Reference proteome</keyword>
<evidence type="ECO:0000313" key="2">
    <source>
        <dbReference type="Proteomes" id="UP000076858"/>
    </source>
</evidence>
<comment type="caution">
    <text evidence="1">The sequence shown here is derived from an EMBL/GenBank/DDBJ whole genome shotgun (WGS) entry which is preliminary data.</text>
</comment>
<organism evidence="1 2">
    <name type="scientific">Daphnia magna</name>
    <dbReference type="NCBI Taxonomy" id="35525"/>
    <lineage>
        <taxon>Eukaryota</taxon>
        <taxon>Metazoa</taxon>
        <taxon>Ecdysozoa</taxon>
        <taxon>Arthropoda</taxon>
        <taxon>Crustacea</taxon>
        <taxon>Branchiopoda</taxon>
        <taxon>Diplostraca</taxon>
        <taxon>Cladocera</taxon>
        <taxon>Anomopoda</taxon>
        <taxon>Daphniidae</taxon>
        <taxon>Daphnia</taxon>
    </lineage>
</organism>
<gene>
    <name evidence="1" type="ORF">APZ42_011605</name>
</gene>
<dbReference type="Proteomes" id="UP000076858">
    <property type="component" value="Unassembled WGS sequence"/>
</dbReference>
<proteinExistence type="predicted"/>
<name>A0A162CZG1_9CRUS</name>
<evidence type="ECO:0000313" key="1">
    <source>
        <dbReference type="EMBL" id="KZS21609.1"/>
    </source>
</evidence>
<sequence length="70" mass="8153">MEEMTRTILYVRHEECRNGVKTLADHSSRLVTPTVVCLRCTLRSLLTFSQFSSNQFEFLLVSFISRAILR</sequence>
<protein>
    <submittedName>
        <fullName evidence="1">Uncharacterized protein</fullName>
    </submittedName>
</protein>
<dbReference type="EMBL" id="LRGB01000024">
    <property type="protein sequence ID" value="KZS21609.1"/>
    <property type="molecule type" value="Genomic_DNA"/>
</dbReference>
<accession>A0A162CZG1</accession>